<evidence type="ECO:0000313" key="1">
    <source>
        <dbReference type="EMBL" id="MFC3995548.1"/>
    </source>
</evidence>
<proteinExistence type="predicted"/>
<protein>
    <submittedName>
        <fullName evidence="1">Integrase</fullName>
    </submittedName>
</protein>
<sequence length="540" mass="59264">MARPNPPRSKALLGADPYARHLVARLQDFFADTSPWPRRLWESGSVLALREAAEAGDWVRMRVLSPGAVSWYLRELERHLGPDRGLGESRLRKELTSLLRTGLEPDSRERRRLVQLLPMIQDGYLARWAVAVDTDRPPSPERLARAIATHLLDCGHSSGRLHRWARGLSARPEATLEDLFTQMDQLAEQEDRDIEVLVPFISVPEHQSLAAHLPEWRSPQAAAAWFAEQGIGTPPRHNGAFLYTFPAKDPVAAARIASRQVQRLDARRSYSRGSRKRLVPEGRVWVAGVADPLPLWPPERGVNVLSLEREKTMYAVSQNDRIDEALELAAPLNAGPAASAVAGGWAAIESLLYHPGDKADAEQGRAVAADRLAAIITCSWPRAELTALSYRHAPSTPDQLVARLRECVSNRQRSRVVADALAEGTPIALELAGDMAAAERMRAVLRAPHPQLGDVHRTVQGALRRLYRQRNIVVHGGNTAAIALDSALRTAAPLIGAGLDRVVHAHLTDHVEPLFLAARAENSLALAGDPLGPHLTALLE</sequence>
<name>A0ABV8FKF7_9ACTN</name>
<keyword evidence="2" id="KW-1185">Reference proteome</keyword>
<gene>
    <name evidence="1" type="ORF">ACFOVU_06465</name>
</gene>
<reference evidence="2" key="1">
    <citation type="journal article" date="2019" name="Int. J. Syst. Evol. Microbiol.">
        <title>The Global Catalogue of Microorganisms (GCM) 10K type strain sequencing project: providing services to taxonomists for standard genome sequencing and annotation.</title>
        <authorList>
            <consortium name="The Broad Institute Genomics Platform"/>
            <consortium name="The Broad Institute Genome Sequencing Center for Infectious Disease"/>
            <person name="Wu L."/>
            <person name="Ma J."/>
        </authorList>
    </citation>
    <scope>NUCLEOTIDE SEQUENCE [LARGE SCALE GENOMIC DNA]</scope>
    <source>
        <strain evidence="2">TBRC 1826</strain>
    </source>
</reference>
<accession>A0ABV8FKF7</accession>
<dbReference type="RefSeq" id="WP_378530751.1">
    <property type="nucleotide sequence ID" value="NZ_JBHSBH010000004.1"/>
</dbReference>
<comment type="caution">
    <text evidence="1">The sequence shown here is derived from an EMBL/GenBank/DDBJ whole genome shotgun (WGS) entry which is preliminary data.</text>
</comment>
<dbReference type="Proteomes" id="UP001595847">
    <property type="component" value="Unassembled WGS sequence"/>
</dbReference>
<organism evidence="1 2">
    <name type="scientific">Nocardiopsis sediminis</name>
    <dbReference type="NCBI Taxonomy" id="1778267"/>
    <lineage>
        <taxon>Bacteria</taxon>
        <taxon>Bacillati</taxon>
        <taxon>Actinomycetota</taxon>
        <taxon>Actinomycetes</taxon>
        <taxon>Streptosporangiales</taxon>
        <taxon>Nocardiopsidaceae</taxon>
        <taxon>Nocardiopsis</taxon>
    </lineage>
</organism>
<evidence type="ECO:0000313" key="2">
    <source>
        <dbReference type="Proteomes" id="UP001595847"/>
    </source>
</evidence>
<dbReference type="EMBL" id="JBHSBH010000004">
    <property type="protein sequence ID" value="MFC3995548.1"/>
    <property type="molecule type" value="Genomic_DNA"/>
</dbReference>